<evidence type="ECO:0000259" key="1">
    <source>
        <dbReference type="SMART" id="SM00954"/>
    </source>
</evidence>
<dbReference type="PANTHER" id="PTHR41773">
    <property type="entry name" value="GTP PYROPHOSPHATASE-RELATED"/>
    <property type="match status" value="1"/>
</dbReference>
<keyword evidence="3" id="KW-1185">Reference proteome</keyword>
<evidence type="ECO:0000313" key="2">
    <source>
        <dbReference type="EMBL" id="PTQ72027.1"/>
    </source>
</evidence>
<dbReference type="EMBL" id="QAOH01000007">
    <property type="protein sequence ID" value="PTQ72027.1"/>
    <property type="molecule type" value="Genomic_DNA"/>
</dbReference>
<name>A0A2T5HKC1_9RHOB</name>
<dbReference type="SMART" id="SM00954">
    <property type="entry name" value="RelA_SpoT"/>
    <property type="match status" value="1"/>
</dbReference>
<accession>A0A2T5HKC1</accession>
<dbReference type="AlphaFoldDB" id="A0A2T5HKC1"/>
<dbReference type="InterPro" id="IPR007685">
    <property type="entry name" value="RelA_SpoT"/>
</dbReference>
<dbReference type="SUPFAM" id="SSF81301">
    <property type="entry name" value="Nucleotidyltransferase"/>
    <property type="match status" value="1"/>
</dbReference>
<dbReference type="Proteomes" id="UP000244077">
    <property type="component" value="Unassembled WGS sequence"/>
</dbReference>
<proteinExistence type="predicted"/>
<protein>
    <submittedName>
        <fullName evidence="2">RelA/SpoT family protein</fullName>
    </submittedName>
</protein>
<dbReference type="Pfam" id="PF04607">
    <property type="entry name" value="RelA_SpoT"/>
    <property type="match status" value="1"/>
</dbReference>
<dbReference type="InterPro" id="IPR043519">
    <property type="entry name" value="NT_sf"/>
</dbReference>
<gene>
    <name evidence="2" type="ORF">C8N42_107206</name>
</gene>
<dbReference type="RefSeq" id="WP_170109277.1">
    <property type="nucleotide sequence ID" value="NZ_QAOH01000007.1"/>
</dbReference>
<feature type="domain" description="RelA/SpoT" evidence="1">
    <location>
        <begin position="49"/>
        <end position="187"/>
    </location>
</feature>
<evidence type="ECO:0000313" key="3">
    <source>
        <dbReference type="Proteomes" id="UP000244077"/>
    </source>
</evidence>
<sequence length="228" mass="26406">MTFKLELIPEAVARYRRERDRFVKLADRVSEICRKDVCERYAIRAQVTFRVKSEKSFESKLKRFRNEGKRHYQTVDDIFADIRDIAGVRISAYLEEDCEEIIARLPAVFRGPHGQGDIEVDRKDKKTPENQNFYWAIHAQVSLPDEFLPGGYESLGDLSCEVQVCTLIANVWNEIEHGIGYKSELGAPSEEEKYHLAELGRLMRQGDVTIASLVAARERRIRARREQS</sequence>
<organism evidence="2 3">
    <name type="scientific">Celeribacter persicus</name>
    <dbReference type="NCBI Taxonomy" id="1651082"/>
    <lineage>
        <taxon>Bacteria</taxon>
        <taxon>Pseudomonadati</taxon>
        <taxon>Pseudomonadota</taxon>
        <taxon>Alphaproteobacteria</taxon>
        <taxon>Rhodobacterales</taxon>
        <taxon>Roseobacteraceae</taxon>
        <taxon>Celeribacter</taxon>
    </lineage>
</organism>
<dbReference type="PANTHER" id="PTHR41773:SF1">
    <property type="entry name" value="RELA_SPOT DOMAIN-CONTAINING PROTEIN"/>
    <property type="match status" value="1"/>
</dbReference>
<dbReference type="GO" id="GO:0015969">
    <property type="term" value="P:guanosine tetraphosphate metabolic process"/>
    <property type="evidence" value="ECO:0007669"/>
    <property type="project" value="InterPro"/>
</dbReference>
<reference evidence="2 3" key="1">
    <citation type="submission" date="2018-04" db="EMBL/GenBank/DDBJ databases">
        <title>Genomic Encyclopedia of Archaeal and Bacterial Type Strains, Phase II (KMG-II): from individual species to whole genera.</title>
        <authorList>
            <person name="Goeker M."/>
        </authorList>
    </citation>
    <scope>NUCLEOTIDE SEQUENCE [LARGE SCALE GENOMIC DNA]</scope>
    <source>
        <strain evidence="2 3">DSM 100434</strain>
    </source>
</reference>
<comment type="caution">
    <text evidence="2">The sequence shown here is derived from an EMBL/GenBank/DDBJ whole genome shotgun (WGS) entry which is preliminary data.</text>
</comment>
<dbReference type="Gene3D" id="3.30.460.10">
    <property type="entry name" value="Beta Polymerase, domain 2"/>
    <property type="match status" value="1"/>
</dbReference>